<protein>
    <submittedName>
        <fullName evidence="2">Uncharacterized protein</fullName>
    </submittedName>
</protein>
<evidence type="ECO:0000313" key="2">
    <source>
        <dbReference type="EMBL" id="KAA6384899.1"/>
    </source>
</evidence>
<sequence>MILSNIVASSTNSSKSYGEVRLEKYVQKLLNGRIQFLTEKMVDTRNVRLDMAAVLDDIVFGTEFKICNERYHQNPEELIQAALVQIKYLGELPELNEEGHQIMSEFIQRNGGRNNKETIDGNAALINFLCFGRRGIIPAEKQESKSESETQPGSNLLKKD</sequence>
<dbReference type="Proteomes" id="UP000324800">
    <property type="component" value="Unassembled WGS sequence"/>
</dbReference>
<name>A0A5J4VR86_9EUKA</name>
<dbReference type="AlphaFoldDB" id="A0A5J4VR86"/>
<gene>
    <name evidence="2" type="ORF">EZS28_019574</name>
</gene>
<feature type="region of interest" description="Disordered" evidence="1">
    <location>
        <begin position="140"/>
        <end position="160"/>
    </location>
</feature>
<evidence type="ECO:0000313" key="3">
    <source>
        <dbReference type="Proteomes" id="UP000324800"/>
    </source>
</evidence>
<proteinExistence type="predicted"/>
<accession>A0A5J4VR86</accession>
<comment type="caution">
    <text evidence="2">The sequence shown here is derived from an EMBL/GenBank/DDBJ whole genome shotgun (WGS) entry which is preliminary data.</text>
</comment>
<dbReference type="EMBL" id="SNRW01005525">
    <property type="protein sequence ID" value="KAA6384899.1"/>
    <property type="molecule type" value="Genomic_DNA"/>
</dbReference>
<evidence type="ECO:0000256" key="1">
    <source>
        <dbReference type="SAM" id="MobiDB-lite"/>
    </source>
</evidence>
<organism evidence="2 3">
    <name type="scientific">Streblomastix strix</name>
    <dbReference type="NCBI Taxonomy" id="222440"/>
    <lineage>
        <taxon>Eukaryota</taxon>
        <taxon>Metamonada</taxon>
        <taxon>Preaxostyla</taxon>
        <taxon>Oxymonadida</taxon>
        <taxon>Streblomastigidae</taxon>
        <taxon>Streblomastix</taxon>
    </lineage>
</organism>
<reference evidence="2 3" key="1">
    <citation type="submission" date="2019-03" db="EMBL/GenBank/DDBJ databases">
        <title>Single cell metagenomics reveals metabolic interactions within the superorganism composed of flagellate Streblomastix strix and complex community of Bacteroidetes bacteria on its surface.</title>
        <authorList>
            <person name="Treitli S.C."/>
            <person name="Kolisko M."/>
            <person name="Husnik F."/>
            <person name="Keeling P."/>
            <person name="Hampl V."/>
        </authorList>
    </citation>
    <scope>NUCLEOTIDE SEQUENCE [LARGE SCALE GENOMIC DNA]</scope>
    <source>
        <strain evidence="2">ST1C</strain>
    </source>
</reference>